<dbReference type="InterPro" id="IPR041457">
    <property type="entry name" value="CxC2_KDZ-assoc"/>
</dbReference>
<accession>A0A0C9VHP8</accession>
<organism evidence="3 4">
    <name type="scientific">Sphaerobolus stellatus (strain SS14)</name>
    <dbReference type="NCBI Taxonomy" id="990650"/>
    <lineage>
        <taxon>Eukaryota</taxon>
        <taxon>Fungi</taxon>
        <taxon>Dikarya</taxon>
        <taxon>Basidiomycota</taxon>
        <taxon>Agaricomycotina</taxon>
        <taxon>Agaricomycetes</taxon>
        <taxon>Phallomycetidae</taxon>
        <taxon>Geastrales</taxon>
        <taxon>Sphaerobolaceae</taxon>
        <taxon>Sphaerobolus</taxon>
    </lineage>
</organism>
<feature type="compositionally biased region" description="Polar residues" evidence="1">
    <location>
        <begin position="1"/>
        <end position="12"/>
    </location>
</feature>
<proteinExistence type="predicted"/>
<gene>
    <name evidence="3" type="ORF">M422DRAFT_50824</name>
</gene>
<keyword evidence="4" id="KW-1185">Reference proteome</keyword>
<dbReference type="EMBL" id="KN837174">
    <property type="protein sequence ID" value="KIJ36841.1"/>
    <property type="molecule type" value="Genomic_DNA"/>
</dbReference>
<feature type="compositionally biased region" description="Basic and acidic residues" evidence="1">
    <location>
        <begin position="14"/>
        <end position="26"/>
    </location>
</feature>
<dbReference type="Pfam" id="PF18803">
    <property type="entry name" value="CxC2"/>
    <property type="match status" value="1"/>
</dbReference>
<dbReference type="Pfam" id="PF18758">
    <property type="entry name" value="KDZ"/>
    <property type="match status" value="2"/>
</dbReference>
<feature type="region of interest" description="Disordered" evidence="1">
    <location>
        <begin position="1"/>
        <end position="26"/>
    </location>
</feature>
<protein>
    <recommendedName>
        <fullName evidence="2">CxC2-like cysteine cluster KDZ transposase-associated domain-containing protein</fullName>
    </recommendedName>
</protein>
<feature type="domain" description="CxC2-like cysteine cluster KDZ transposase-associated" evidence="2">
    <location>
        <begin position="160"/>
        <end position="213"/>
    </location>
</feature>
<dbReference type="AlphaFoldDB" id="A0A0C9VHP8"/>
<evidence type="ECO:0000313" key="3">
    <source>
        <dbReference type="EMBL" id="KIJ36841.1"/>
    </source>
</evidence>
<sequence>MDFLDISTQAANGHSDRSGKEATEDEATRRLVRKRYQVSDAPLLEWLDCRAEFLSGLMAYEVPSENVKARCGYCDSVHDPVYHCLDCFGLSMQCGQCMLNNHATQPLHRLEKWNGKCFTSESLGAIGLRVSLGHAGKQCDHPVPGPKDSTVLGYTRSILTSQLLAVGWYPTSTGRPKSAISFNLLRNFDILRLQSKLSAYDFYKALERITENASIESMRRVTREWTHLKMLKQGGYGDCMSFKDIPDGGLAILSPACPQPEWNLPANWKDAPPEHKWLYRRQIAVDANFKLKRKKVSSLKVDPGFGPGWSYMVEPKKYRAHTSGAEYPKEENTCSGFRLVDDSEKTGGVGIETRGVGGTICPRHGFVYPNGIGDLPPGGESYRNMDYIIFSALEHMQADEVDISYDVALHITDCQTTCSWFLLPRVAETDGEEIERYWSGQNSAGNATWEMAPGNRWDLLNAFFGDWNWHKALKLGESLKRLLLEAIKEAPLHMDIFSTFTKTLDEKQVEEWTAMVEKWEMDPHNAPNHYTVTTLSLSLRNSIFEPVLMFYFVFVDISLAQVRMELSQCDKDEERHTDGDDDVAMPSPGKFMAAGLALELMI</sequence>
<name>A0A0C9VHP8_SPHS4</name>
<reference evidence="3 4" key="1">
    <citation type="submission" date="2014-06" db="EMBL/GenBank/DDBJ databases">
        <title>Evolutionary Origins and Diversification of the Mycorrhizal Mutualists.</title>
        <authorList>
            <consortium name="DOE Joint Genome Institute"/>
            <consortium name="Mycorrhizal Genomics Consortium"/>
            <person name="Kohler A."/>
            <person name="Kuo A."/>
            <person name="Nagy L.G."/>
            <person name="Floudas D."/>
            <person name="Copeland A."/>
            <person name="Barry K.W."/>
            <person name="Cichocki N."/>
            <person name="Veneault-Fourrey C."/>
            <person name="LaButti K."/>
            <person name="Lindquist E.A."/>
            <person name="Lipzen A."/>
            <person name="Lundell T."/>
            <person name="Morin E."/>
            <person name="Murat C."/>
            <person name="Riley R."/>
            <person name="Ohm R."/>
            <person name="Sun H."/>
            <person name="Tunlid A."/>
            <person name="Henrissat B."/>
            <person name="Grigoriev I.V."/>
            <person name="Hibbett D.S."/>
            <person name="Martin F."/>
        </authorList>
    </citation>
    <scope>NUCLEOTIDE SEQUENCE [LARGE SCALE GENOMIC DNA]</scope>
    <source>
        <strain evidence="3 4">SS14</strain>
    </source>
</reference>
<evidence type="ECO:0000256" key="1">
    <source>
        <dbReference type="SAM" id="MobiDB-lite"/>
    </source>
</evidence>
<dbReference type="Proteomes" id="UP000054279">
    <property type="component" value="Unassembled WGS sequence"/>
</dbReference>
<dbReference type="OrthoDB" id="2750302at2759"/>
<evidence type="ECO:0000259" key="2">
    <source>
        <dbReference type="Pfam" id="PF18803"/>
    </source>
</evidence>
<evidence type="ECO:0000313" key="4">
    <source>
        <dbReference type="Proteomes" id="UP000054279"/>
    </source>
</evidence>
<dbReference type="HOGENOM" id="CLU_003703_12_0_1"/>
<dbReference type="InterPro" id="IPR040521">
    <property type="entry name" value="KDZ"/>
</dbReference>